<dbReference type="EMBL" id="HBUF01095382">
    <property type="protein sequence ID" value="CAG6636714.1"/>
    <property type="molecule type" value="Transcribed_RNA"/>
</dbReference>
<proteinExistence type="predicted"/>
<dbReference type="AlphaFoldDB" id="A0A8D8QR31"/>
<sequence length="159" mass="18556">MILPTEKPTILSASHSHYPTKKRHHCVSFCDDITVVEFECDKCPSSMSKPPICVSRNLRNTLFLPQQVSKFFDRYLPYETEERNIRTLMSNEMTSRKLTHTHTLDTLKLTLLNNFNNLKLTIPTKPPPNTRDEFLSMTARERQWLATIQIHQLSEVRIA</sequence>
<name>A0A8D8QR31_9HEMI</name>
<accession>A0A8D8QR31</accession>
<evidence type="ECO:0000313" key="1">
    <source>
        <dbReference type="EMBL" id="CAG6636714.1"/>
    </source>
</evidence>
<organism evidence="1">
    <name type="scientific">Cacopsylla melanoneura</name>
    <dbReference type="NCBI Taxonomy" id="428564"/>
    <lineage>
        <taxon>Eukaryota</taxon>
        <taxon>Metazoa</taxon>
        <taxon>Ecdysozoa</taxon>
        <taxon>Arthropoda</taxon>
        <taxon>Hexapoda</taxon>
        <taxon>Insecta</taxon>
        <taxon>Pterygota</taxon>
        <taxon>Neoptera</taxon>
        <taxon>Paraneoptera</taxon>
        <taxon>Hemiptera</taxon>
        <taxon>Sternorrhyncha</taxon>
        <taxon>Psylloidea</taxon>
        <taxon>Psyllidae</taxon>
        <taxon>Psyllinae</taxon>
        <taxon>Cacopsylla</taxon>
    </lineage>
</organism>
<reference evidence="1" key="1">
    <citation type="submission" date="2021-05" db="EMBL/GenBank/DDBJ databases">
        <authorList>
            <person name="Alioto T."/>
            <person name="Alioto T."/>
            <person name="Gomez Garrido J."/>
        </authorList>
    </citation>
    <scope>NUCLEOTIDE SEQUENCE</scope>
</reference>
<protein>
    <submittedName>
        <fullName evidence="1">Uncharacterized protein</fullName>
    </submittedName>
</protein>